<evidence type="ECO:0000313" key="3">
    <source>
        <dbReference type="Proteomes" id="UP000185557"/>
    </source>
</evidence>
<keyword evidence="2" id="KW-0489">Methyltransferase</keyword>
<dbReference type="GO" id="GO:0032259">
    <property type="term" value="P:methylation"/>
    <property type="evidence" value="ECO:0007669"/>
    <property type="project" value="UniProtKB-KW"/>
</dbReference>
<dbReference type="Proteomes" id="UP000185557">
    <property type="component" value="Unassembled WGS sequence"/>
</dbReference>
<dbReference type="GO" id="GO:0008168">
    <property type="term" value="F:methyltransferase activity"/>
    <property type="evidence" value="ECO:0007669"/>
    <property type="project" value="UniProtKB-KW"/>
</dbReference>
<protein>
    <submittedName>
        <fullName evidence="2">SAM-dependent methyltransferase</fullName>
    </submittedName>
</protein>
<dbReference type="Pfam" id="PF13649">
    <property type="entry name" value="Methyltransf_25"/>
    <property type="match status" value="1"/>
</dbReference>
<gene>
    <name evidence="2" type="ORF">NIES30_19650</name>
</gene>
<sequence>MNNTVFRCPQLQHGLIPQAHAPAVDLEFACEAKAFGEAMFQLFQQKLDDAISAYLHEENQDSLYLKVRPVLDGCPEVQAVHHRRGVLQDQLWSQVLANIESDRQRLEAVYQSHQQGQGCLELNPNLNIPSHQLKAHIHRMPGGYLRDLEADGFESGALYDHGVFLYGRGWFGPLNDELGQTLIHHVLNQHYPEFQPQRILDLGCSVGHSTLPYTSAYPQAQVWGIDLSPSLLRYAIARARVLNQTAYFSQQNAESTEFADRSFNLVVSHILLHEIPGVARKRVFAESYRLLKPGGMMVHLESKLFLAPPSMVARYFRDTEVWANSEPYLASSSFNDFPTYALTAGFAPDAFHLHYVPGYYAAQQGNTNAGWVAFCGVKR</sequence>
<keyword evidence="3" id="KW-1185">Reference proteome</keyword>
<comment type="caution">
    <text evidence="2">The sequence shown here is derived from an EMBL/GenBank/DDBJ whole genome shotgun (WGS) entry which is preliminary data.</text>
</comment>
<dbReference type="AlphaFoldDB" id="A0A1U7J0N6"/>
<dbReference type="PANTHER" id="PTHR43591:SF24">
    <property type="entry name" value="2-METHOXY-6-POLYPRENYL-1,4-BENZOQUINOL METHYLASE, MITOCHONDRIAL"/>
    <property type="match status" value="1"/>
</dbReference>
<evidence type="ECO:0000313" key="2">
    <source>
        <dbReference type="EMBL" id="OKH45343.1"/>
    </source>
</evidence>
<evidence type="ECO:0000259" key="1">
    <source>
        <dbReference type="Pfam" id="PF13649"/>
    </source>
</evidence>
<dbReference type="SUPFAM" id="SSF53335">
    <property type="entry name" value="S-adenosyl-L-methionine-dependent methyltransferases"/>
    <property type="match status" value="1"/>
</dbReference>
<dbReference type="InterPro" id="IPR041698">
    <property type="entry name" value="Methyltransf_25"/>
</dbReference>
<name>A0A1U7J0N6_9CYAN</name>
<proteinExistence type="predicted"/>
<dbReference type="EMBL" id="MRCG01000017">
    <property type="protein sequence ID" value="OKH45343.1"/>
    <property type="molecule type" value="Genomic_DNA"/>
</dbReference>
<dbReference type="CDD" id="cd02440">
    <property type="entry name" value="AdoMet_MTases"/>
    <property type="match status" value="1"/>
</dbReference>
<accession>A0A1U7J0N6</accession>
<feature type="domain" description="Methyltransferase" evidence="1">
    <location>
        <begin position="199"/>
        <end position="295"/>
    </location>
</feature>
<dbReference type="Gene3D" id="3.40.50.150">
    <property type="entry name" value="Vaccinia Virus protein VP39"/>
    <property type="match status" value="1"/>
</dbReference>
<dbReference type="InterPro" id="IPR029063">
    <property type="entry name" value="SAM-dependent_MTases_sf"/>
</dbReference>
<dbReference type="STRING" id="549789.NIES30_19650"/>
<keyword evidence="2" id="KW-0808">Transferase</keyword>
<dbReference type="PANTHER" id="PTHR43591">
    <property type="entry name" value="METHYLTRANSFERASE"/>
    <property type="match status" value="1"/>
</dbReference>
<organism evidence="2 3">
    <name type="scientific">Phormidium tenue NIES-30</name>
    <dbReference type="NCBI Taxonomy" id="549789"/>
    <lineage>
        <taxon>Bacteria</taxon>
        <taxon>Bacillati</taxon>
        <taxon>Cyanobacteriota</taxon>
        <taxon>Cyanophyceae</taxon>
        <taxon>Oscillatoriophycideae</taxon>
        <taxon>Oscillatoriales</taxon>
        <taxon>Oscillatoriaceae</taxon>
        <taxon>Phormidium</taxon>
    </lineage>
</organism>
<dbReference type="OrthoDB" id="9760689at2"/>
<reference evidence="2 3" key="1">
    <citation type="submission" date="2016-11" db="EMBL/GenBank/DDBJ databases">
        <title>Draft Genome Sequences of Nine Cyanobacterial Strains from Diverse Habitats.</title>
        <authorList>
            <person name="Zhu T."/>
            <person name="Hou S."/>
            <person name="Lu X."/>
            <person name="Hess W.R."/>
        </authorList>
    </citation>
    <scope>NUCLEOTIDE SEQUENCE [LARGE SCALE GENOMIC DNA]</scope>
    <source>
        <strain evidence="2 3">NIES-30</strain>
    </source>
</reference>